<dbReference type="EMBL" id="JAIWYP010000001">
    <property type="protein sequence ID" value="KAH3881651.1"/>
    <property type="molecule type" value="Genomic_DNA"/>
</dbReference>
<gene>
    <name evidence="2" type="ORF">DPMN_005577</name>
</gene>
<dbReference type="Proteomes" id="UP000828390">
    <property type="component" value="Unassembled WGS sequence"/>
</dbReference>
<organism evidence="2 3">
    <name type="scientific">Dreissena polymorpha</name>
    <name type="common">Zebra mussel</name>
    <name type="synonym">Mytilus polymorpha</name>
    <dbReference type="NCBI Taxonomy" id="45954"/>
    <lineage>
        <taxon>Eukaryota</taxon>
        <taxon>Metazoa</taxon>
        <taxon>Spiralia</taxon>
        <taxon>Lophotrochozoa</taxon>
        <taxon>Mollusca</taxon>
        <taxon>Bivalvia</taxon>
        <taxon>Autobranchia</taxon>
        <taxon>Heteroconchia</taxon>
        <taxon>Euheterodonta</taxon>
        <taxon>Imparidentia</taxon>
        <taxon>Neoheterodontei</taxon>
        <taxon>Myida</taxon>
        <taxon>Dreissenoidea</taxon>
        <taxon>Dreissenidae</taxon>
        <taxon>Dreissena</taxon>
    </lineage>
</organism>
<protein>
    <submittedName>
        <fullName evidence="2">Uncharacterized protein</fullName>
    </submittedName>
</protein>
<proteinExistence type="predicted"/>
<accession>A0A9D4MTR7</accession>
<feature type="region of interest" description="Disordered" evidence="1">
    <location>
        <begin position="26"/>
        <end position="51"/>
    </location>
</feature>
<reference evidence="2" key="1">
    <citation type="journal article" date="2019" name="bioRxiv">
        <title>The Genome of the Zebra Mussel, Dreissena polymorpha: A Resource for Invasive Species Research.</title>
        <authorList>
            <person name="McCartney M.A."/>
            <person name="Auch B."/>
            <person name="Kono T."/>
            <person name="Mallez S."/>
            <person name="Zhang Y."/>
            <person name="Obille A."/>
            <person name="Becker A."/>
            <person name="Abrahante J.E."/>
            <person name="Garbe J."/>
            <person name="Badalamenti J.P."/>
            <person name="Herman A."/>
            <person name="Mangelson H."/>
            <person name="Liachko I."/>
            <person name="Sullivan S."/>
            <person name="Sone E.D."/>
            <person name="Koren S."/>
            <person name="Silverstein K.A.T."/>
            <person name="Beckman K.B."/>
            <person name="Gohl D.M."/>
        </authorList>
    </citation>
    <scope>NUCLEOTIDE SEQUENCE</scope>
    <source>
        <strain evidence="2">Duluth1</strain>
        <tissue evidence="2">Whole animal</tissue>
    </source>
</reference>
<evidence type="ECO:0000256" key="1">
    <source>
        <dbReference type="SAM" id="MobiDB-lite"/>
    </source>
</evidence>
<evidence type="ECO:0000313" key="3">
    <source>
        <dbReference type="Proteomes" id="UP000828390"/>
    </source>
</evidence>
<reference evidence="2" key="2">
    <citation type="submission" date="2020-11" db="EMBL/GenBank/DDBJ databases">
        <authorList>
            <person name="McCartney M.A."/>
            <person name="Auch B."/>
            <person name="Kono T."/>
            <person name="Mallez S."/>
            <person name="Becker A."/>
            <person name="Gohl D.M."/>
            <person name="Silverstein K.A.T."/>
            <person name="Koren S."/>
            <person name="Bechman K.B."/>
            <person name="Herman A."/>
            <person name="Abrahante J.E."/>
            <person name="Garbe J."/>
        </authorList>
    </citation>
    <scope>NUCLEOTIDE SEQUENCE</scope>
    <source>
        <strain evidence="2">Duluth1</strain>
        <tissue evidence="2">Whole animal</tissue>
    </source>
</reference>
<evidence type="ECO:0000313" key="2">
    <source>
        <dbReference type="EMBL" id="KAH3881651.1"/>
    </source>
</evidence>
<comment type="caution">
    <text evidence="2">The sequence shown here is derived from an EMBL/GenBank/DDBJ whole genome shotgun (WGS) entry which is preliminary data.</text>
</comment>
<name>A0A9D4MTR7_DREPO</name>
<dbReference type="AlphaFoldDB" id="A0A9D4MTR7"/>
<keyword evidence="3" id="KW-1185">Reference proteome</keyword>
<sequence>MDILMNHSRATRKSVRWTVFGHLGRRGRHATSSVATGPSPEPETARFHQTL</sequence>